<evidence type="ECO:0000256" key="3">
    <source>
        <dbReference type="ARBA" id="ARBA00022679"/>
    </source>
</evidence>
<reference evidence="4 5" key="1">
    <citation type="journal article" date="2016" name="Mol. Biol. Evol.">
        <title>Comparative Genomics of Early-Diverging Mushroom-Forming Fungi Provides Insights into the Origins of Lignocellulose Decay Capabilities.</title>
        <authorList>
            <person name="Nagy L.G."/>
            <person name="Riley R."/>
            <person name="Tritt A."/>
            <person name="Adam C."/>
            <person name="Daum C."/>
            <person name="Floudas D."/>
            <person name="Sun H."/>
            <person name="Yadav J.S."/>
            <person name="Pangilinan J."/>
            <person name="Larsson K.H."/>
            <person name="Matsuura K."/>
            <person name="Barry K."/>
            <person name="Labutti K."/>
            <person name="Kuo R."/>
            <person name="Ohm R.A."/>
            <person name="Bhattacharya S.S."/>
            <person name="Shirouzu T."/>
            <person name="Yoshinaga Y."/>
            <person name="Martin F.M."/>
            <person name="Grigoriev I.V."/>
            <person name="Hibbett D.S."/>
        </authorList>
    </citation>
    <scope>NUCLEOTIDE SEQUENCE [LARGE SCALE GENOMIC DNA]</scope>
    <source>
        <strain evidence="4 5">CBS 109695</strain>
    </source>
</reference>
<dbReference type="PANTHER" id="PTHR12176">
    <property type="entry name" value="SAM-DEPENDENT METHYLTRANSFERASE SUPERFAMILY PROTEIN"/>
    <property type="match status" value="1"/>
</dbReference>
<dbReference type="PANTHER" id="PTHR12176:SF80">
    <property type="entry name" value="EEF1A LYSINE METHYLTRANSFERASE 4"/>
    <property type="match status" value="1"/>
</dbReference>
<evidence type="ECO:0000313" key="5">
    <source>
        <dbReference type="Proteomes" id="UP000076532"/>
    </source>
</evidence>
<dbReference type="InterPro" id="IPR051419">
    <property type="entry name" value="Lys/N-term_MeTrsfase_sf"/>
</dbReference>
<protein>
    <submittedName>
        <fullName evidence="4">Uncharacterized protein</fullName>
    </submittedName>
</protein>
<gene>
    <name evidence="4" type="ORF">FIBSPDRAFT_852233</name>
</gene>
<evidence type="ECO:0000313" key="4">
    <source>
        <dbReference type="EMBL" id="KZP28977.1"/>
    </source>
</evidence>
<organism evidence="4 5">
    <name type="scientific">Athelia psychrophila</name>
    <dbReference type="NCBI Taxonomy" id="1759441"/>
    <lineage>
        <taxon>Eukaryota</taxon>
        <taxon>Fungi</taxon>
        <taxon>Dikarya</taxon>
        <taxon>Basidiomycota</taxon>
        <taxon>Agaricomycotina</taxon>
        <taxon>Agaricomycetes</taxon>
        <taxon>Agaricomycetidae</taxon>
        <taxon>Atheliales</taxon>
        <taxon>Atheliaceae</taxon>
        <taxon>Athelia</taxon>
    </lineage>
</organism>
<proteinExistence type="inferred from homology"/>
<keyword evidence="5" id="KW-1185">Reference proteome</keyword>
<dbReference type="SUPFAM" id="SSF53335">
    <property type="entry name" value="S-adenosyl-L-methionine-dependent methyltransferases"/>
    <property type="match status" value="1"/>
</dbReference>
<evidence type="ECO:0000256" key="1">
    <source>
        <dbReference type="ARBA" id="ARBA00008361"/>
    </source>
</evidence>
<name>A0A166S3L5_9AGAM</name>
<dbReference type="GO" id="GO:0008168">
    <property type="term" value="F:methyltransferase activity"/>
    <property type="evidence" value="ECO:0007669"/>
    <property type="project" value="UniProtKB-KW"/>
</dbReference>
<dbReference type="STRING" id="436010.A0A166S3L5"/>
<evidence type="ECO:0000256" key="2">
    <source>
        <dbReference type="ARBA" id="ARBA00022603"/>
    </source>
</evidence>
<dbReference type="EMBL" id="KV417501">
    <property type="protein sequence ID" value="KZP28977.1"/>
    <property type="molecule type" value="Genomic_DNA"/>
</dbReference>
<dbReference type="Gene3D" id="3.40.50.150">
    <property type="entry name" value="Vaccinia Virus protein VP39"/>
    <property type="match status" value="1"/>
</dbReference>
<keyword evidence="2" id="KW-0489">Methyltransferase</keyword>
<dbReference type="Proteomes" id="UP000076532">
    <property type="component" value="Unassembled WGS sequence"/>
</dbReference>
<dbReference type="AlphaFoldDB" id="A0A166S3L5"/>
<dbReference type="InterPro" id="IPR029063">
    <property type="entry name" value="SAM-dependent_MTases_sf"/>
</dbReference>
<accession>A0A166S3L5</accession>
<dbReference type="GO" id="GO:0032259">
    <property type="term" value="P:methylation"/>
    <property type="evidence" value="ECO:0007669"/>
    <property type="project" value="UniProtKB-KW"/>
</dbReference>
<dbReference type="OrthoDB" id="411785at2759"/>
<comment type="similarity">
    <text evidence="1">Belongs to the methyltransferase superfamily.</text>
</comment>
<keyword evidence="3" id="KW-0808">Transferase</keyword>
<sequence>MSALHPTFDFRVMDVRALELKDSSIDVAIDKGTLDAMLHGSLWDPPEDVKENAGKYVDEVLRILRPGGRWLYITYRQSHFMRPLLQRDGWKAEVEVLGGEDGTFQYFGWIMNKHTIGDSSLILTVEG</sequence>